<dbReference type="Pfam" id="PF07690">
    <property type="entry name" value="MFS_1"/>
    <property type="match status" value="1"/>
</dbReference>
<dbReference type="Pfam" id="PF00083">
    <property type="entry name" value="Sugar_tr"/>
    <property type="match status" value="1"/>
</dbReference>
<evidence type="ECO:0000256" key="5">
    <source>
        <dbReference type="ARBA" id="ARBA00022989"/>
    </source>
</evidence>
<dbReference type="EMBL" id="CAJPEX010000434">
    <property type="protein sequence ID" value="CAG0915694.1"/>
    <property type="molecule type" value="Genomic_DNA"/>
</dbReference>
<dbReference type="InterPro" id="IPR005828">
    <property type="entry name" value="MFS_sugar_transport-like"/>
</dbReference>
<keyword evidence="10" id="KW-1185">Reference proteome</keyword>
<evidence type="ECO:0000313" key="9">
    <source>
        <dbReference type="EMBL" id="CAD7275542.1"/>
    </source>
</evidence>
<dbReference type="InterPro" id="IPR036259">
    <property type="entry name" value="MFS_trans_sf"/>
</dbReference>
<keyword evidence="4 7" id="KW-0812">Transmembrane</keyword>
<keyword evidence="6 7" id="KW-0472">Membrane</keyword>
<feature type="transmembrane region" description="Helical" evidence="7">
    <location>
        <begin position="425"/>
        <end position="443"/>
    </location>
</feature>
<proteinExistence type="inferred from homology"/>
<feature type="transmembrane region" description="Helical" evidence="7">
    <location>
        <begin position="340"/>
        <end position="359"/>
    </location>
</feature>
<dbReference type="OrthoDB" id="4139357at2759"/>
<keyword evidence="3" id="KW-0813">Transport</keyword>
<feature type="transmembrane region" description="Helical" evidence="7">
    <location>
        <begin position="168"/>
        <end position="184"/>
    </location>
</feature>
<dbReference type="PANTHER" id="PTHR23511:SF5">
    <property type="entry name" value="MAJOR FACILITATOR-TYPE TRANSPORTER HXNZ-RELATED"/>
    <property type="match status" value="1"/>
</dbReference>
<dbReference type="PANTHER" id="PTHR23511">
    <property type="entry name" value="SYNAPTIC VESICLE GLYCOPROTEIN 2"/>
    <property type="match status" value="1"/>
</dbReference>
<feature type="transmembrane region" description="Helical" evidence="7">
    <location>
        <begin position="512"/>
        <end position="533"/>
    </location>
</feature>
<reference evidence="9" key="1">
    <citation type="submission" date="2020-11" db="EMBL/GenBank/DDBJ databases">
        <authorList>
            <person name="Tran Van P."/>
        </authorList>
    </citation>
    <scope>NUCLEOTIDE SEQUENCE</scope>
</reference>
<dbReference type="AlphaFoldDB" id="A0A7R9BJ57"/>
<evidence type="ECO:0000259" key="8">
    <source>
        <dbReference type="PROSITE" id="PS50850"/>
    </source>
</evidence>
<evidence type="ECO:0000256" key="6">
    <source>
        <dbReference type="ARBA" id="ARBA00023136"/>
    </source>
</evidence>
<evidence type="ECO:0000256" key="2">
    <source>
        <dbReference type="ARBA" id="ARBA00008335"/>
    </source>
</evidence>
<feature type="domain" description="Major facilitator superfamily (MFS) profile" evidence="8">
    <location>
        <begin position="103"/>
        <end position="536"/>
    </location>
</feature>
<evidence type="ECO:0000313" key="10">
    <source>
        <dbReference type="Proteomes" id="UP000678499"/>
    </source>
</evidence>
<gene>
    <name evidence="9" type="ORF">NMOB1V02_LOCUS3334</name>
</gene>
<comment type="similarity">
    <text evidence="2">Belongs to the major facilitator superfamily.</text>
</comment>
<accession>A0A7R9BJ57</accession>
<feature type="transmembrane region" description="Helical" evidence="7">
    <location>
        <begin position="398"/>
        <end position="416"/>
    </location>
</feature>
<evidence type="ECO:0000256" key="7">
    <source>
        <dbReference type="SAM" id="Phobius"/>
    </source>
</evidence>
<dbReference type="EMBL" id="OA882471">
    <property type="protein sequence ID" value="CAD7275542.1"/>
    <property type="molecule type" value="Genomic_DNA"/>
</dbReference>
<feature type="transmembrane region" description="Helical" evidence="7">
    <location>
        <begin position="227"/>
        <end position="248"/>
    </location>
</feature>
<name>A0A7R9BJ57_9CRUS</name>
<organism evidence="9">
    <name type="scientific">Notodromas monacha</name>
    <dbReference type="NCBI Taxonomy" id="399045"/>
    <lineage>
        <taxon>Eukaryota</taxon>
        <taxon>Metazoa</taxon>
        <taxon>Ecdysozoa</taxon>
        <taxon>Arthropoda</taxon>
        <taxon>Crustacea</taxon>
        <taxon>Oligostraca</taxon>
        <taxon>Ostracoda</taxon>
        <taxon>Podocopa</taxon>
        <taxon>Podocopida</taxon>
        <taxon>Cypridocopina</taxon>
        <taxon>Cypridoidea</taxon>
        <taxon>Cyprididae</taxon>
        <taxon>Notodromas</taxon>
    </lineage>
</organism>
<evidence type="ECO:0000256" key="1">
    <source>
        <dbReference type="ARBA" id="ARBA00004141"/>
    </source>
</evidence>
<protein>
    <recommendedName>
        <fullName evidence="8">Major facilitator superfamily (MFS) profile domain-containing protein</fullName>
    </recommendedName>
</protein>
<dbReference type="GO" id="GO:0022857">
    <property type="term" value="F:transmembrane transporter activity"/>
    <property type="evidence" value="ECO:0007669"/>
    <property type="project" value="InterPro"/>
</dbReference>
<dbReference type="InterPro" id="IPR020846">
    <property type="entry name" value="MFS_dom"/>
</dbReference>
<evidence type="ECO:0000256" key="3">
    <source>
        <dbReference type="ARBA" id="ARBA00022448"/>
    </source>
</evidence>
<feature type="transmembrane region" description="Helical" evidence="7">
    <location>
        <begin position="254"/>
        <end position="275"/>
    </location>
</feature>
<comment type="subcellular location">
    <subcellularLocation>
        <location evidence="1">Membrane</location>
        <topology evidence="1">Multi-pass membrane protein</topology>
    </subcellularLocation>
</comment>
<feature type="transmembrane region" description="Helical" evidence="7">
    <location>
        <begin position="190"/>
        <end position="215"/>
    </location>
</feature>
<dbReference type="GO" id="GO:0016020">
    <property type="term" value="C:membrane"/>
    <property type="evidence" value="ECO:0007669"/>
    <property type="project" value="UniProtKB-SubCell"/>
</dbReference>
<keyword evidence="5 7" id="KW-1133">Transmembrane helix</keyword>
<evidence type="ECO:0000256" key="4">
    <source>
        <dbReference type="ARBA" id="ARBA00022692"/>
    </source>
</evidence>
<sequence>MPHGLGFLRTAISPAAATTERAAILGHRDAAKHDYGGEAHDSSISAASALSSSSSGQRSLPQELDPGVQIELTAAVAGVVPDDSFTVEQAVNALGFGKFQIRLSFITGLCWMADSMEMMILSILAPALHCEWGLSQWRQAFMTTMVFMGMMISAPFWGNFSDKYGRKMGLLIAAWLLFYYGILSSTAPTYIWLILLRSLVGFAIGCIPQSVTLYAEFLPQAQRARCVILLDCFWALGACLEVLLAIYVMPVWGWRSFLAISSFPVFIYCLICFWMPESARFHAASGQSDKALSTLKKIADQNGKSMLLGRLIVDDGHGYSSWRRGRFSDLLMPDLKWTSFLLWFIWFTCAFCYYGVVLMTTELFQVPSEQLCGAIDKMESESCSVQCKSLNHSDYIDLLWTTLAEFPGIFFTIMIIEKVGRKQTMAIELVVFAFTLSMLFVCYPGRTFLTALLFTARGAVSGVFQAAYVYTPEVYPTSLRAVGVGTCSGAARFGAMVTPFVAQVLLRTSLALATGTYAVLALLAAVACILLPIETHGRKLDG</sequence>
<dbReference type="SUPFAM" id="SSF103473">
    <property type="entry name" value="MFS general substrate transporter"/>
    <property type="match status" value="1"/>
</dbReference>
<dbReference type="PROSITE" id="PS50850">
    <property type="entry name" value="MFS"/>
    <property type="match status" value="1"/>
</dbReference>
<dbReference type="Proteomes" id="UP000678499">
    <property type="component" value="Unassembled WGS sequence"/>
</dbReference>
<dbReference type="InterPro" id="IPR011701">
    <property type="entry name" value="MFS"/>
</dbReference>
<feature type="transmembrane region" description="Helical" evidence="7">
    <location>
        <begin position="137"/>
        <end position="156"/>
    </location>
</feature>
<dbReference type="Gene3D" id="1.20.1250.20">
    <property type="entry name" value="MFS general substrate transporter like domains"/>
    <property type="match status" value="1"/>
</dbReference>